<dbReference type="CDD" id="cd16493">
    <property type="entry name" value="RING-CH-C4HC3_NSE1"/>
    <property type="match status" value="1"/>
</dbReference>
<dbReference type="GO" id="GO:0000724">
    <property type="term" value="P:double-strand break repair via homologous recombination"/>
    <property type="evidence" value="ECO:0007669"/>
    <property type="project" value="TreeGrafter"/>
</dbReference>
<gene>
    <name evidence="18" type="ORF">OSB04_013596</name>
</gene>
<dbReference type="InterPro" id="IPR036388">
    <property type="entry name" value="WH-like_DNA-bd_sf"/>
</dbReference>
<reference evidence="18" key="1">
    <citation type="submission" date="2023-03" db="EMBL/GenBank/DDBJ databases">
        <title>Chromosome-scale reference genome and RAD-based genetic map of yellow starthistle (Centaurea solstitialis) reveal putative structural variation and QTLs associated with invader traits.</title>
        <authorList>
            <person name="Reatini B."/>
            <person name="Cang F.A."/>
            <person name="Jiang Q."/>
            <person name="Mckibben M.T.W."/>
            <person name="Barker M.S."/>
            <person name="Rieseberg L.H."/>
            <person name="Dlugosch K.M."/>
        </authorList>
    </citation>
    <scope>NUCLEOTIDE SEQUENCE</scope>
    <source>
        <strain evidence="18">CAN-66</strain>
        <tissue evidence="18">Leaf</tissue>
    </source>
</reference>
<evidence type="ECO:0000256" key="10">
    <source>
        <dbReference type="ARBA" id="ARBA00022786"/>
    </source>
</evidence>
<dbReference type="EMBL" id="JARYMX010000003">
    <property type="protein sequence ID" value="KAJ9558982.1"/>
    <property type="molecule type" value="Genomic_DNA"/>
</dbReference>
<dbReference type="Gene3D" id="3.30.40.10">
    <property type="entry name" value="Zinc/RING finger domain, C3HC4 (zinc finger)"/>
    <property type="match status" value="1"/>
</dbReference>
<keyword evidence="7 15" id="KW-0479">Metal-binding</keyword>
<name>A0AA38WF65_9ASTR</name>
<proteinExistence type="inferred from homology"/>
<dbReference type="InterPro" id="IPR014857">
    <property type="entry name" value="Nse1_RING_C4HC3-type"/>
</dbReference>
<keyword evidence="13 15" id="KW-0234">DNA repair</keyword>
<evidence type="ECO:0000256" key="16">
    <source>
        <dbReference type="SAM" id="MobiDB-lite"/>
    </source>
</evidence>
<dbReference type="PANTHER" id="PTHR20973:SF0">
    <property type="entry name" value="NON-STRUCTURAL MAINTENANCE OF CHROMOSOMES ELEMENT 1 HOMOLOG"/>
    <property type="match status" value="1"/>
</dbReference>
<keyword evidence="8 15" id="KW-0227">DNA damage</keyword>
<evidence type="ECO:0000256" key="4">
    <source>
        <dbReference type="ARBA" id="ARBA00012483"/>
    </source>
</evidence>
<organism evidence="18 19">
    <name type="scientific">Centaurea solstitialis</name>
    <name type="common">yellow star-thistle</name>
    <dbReference type="NCBI Taxonomy" id="347529"/>
    <lineage>
        <taxon>Eukaryota</taxon>
        <taxon>Viridiplantae</taxon>
        <taxon>Streptophyta</taxon>
        <taxon>Embryophyta</taxon>
        <taxon>Tracheophyta</taxon>
        <taxon>Spermatophyta</taxon>
        <taxon>Magnoliopsida</taxon>
        <taxon>eudicotyledons</taxon>
        <taxon>Gunneridae</taxon>
        <taxon>Pentapetalae</taxon>
        <taxon>asterids</taxon>
        <taxon>campanulids</taxon>
        <taxon>Asterales</taxon>
        <taxon>Asteraceae</taxon>
        <taxon>Carduoideae</taxon>
        <taxon>Cardueae</taxon>
        <taxon>Centaureinae</taxon>
        <taxon>Centaurea</taxon>
    </lineage>
</organism>
<evidence type="ECO:0000256" key="2">
    <source>
        <dbReference type="ARBA" id="ARBA00004123"/>
    </source>
</evidence>
<evidence type="ECO:0000313" key="18">
    <source>
        <dbReference type="EMBL" id="KAJ9558982.1"/>
    </source>
</evidence>
<dbReference type="Gene3D" id="3.90.1150.220">
    <property type="match status" value="1"/>
</dbReference>
<dbReference type="Proteomes" id="UP001172457">
    <property type="component" value="Chromosome 3"/>
</dbReference>
<dbReference type="Pfam" id="PF08746">
    <property type="entry name" value="zf-RING-like"/>
    <property type="match status" value="1"/>
</dbReference>
<comment type="subcellular location">
    <subcellularLocation>
        <location evidence="2 15">Nucleus</location>
    </subcellularLocation>
</comment>
<evidence type="ECO:0000256" key="12">
    <source>
        <dbReference type="ARBA" id="ARBA00023172"/>
    </source>
</evidence>
<dbReference type="InterPro" id="IPR011513">
    <property type="entry name" value="Nse1"/>
</dbReference>
<comment type="similarity">
    <text evidence="3 15">Belongs to the NSE1 family.</text>
</comment>
<evidence type="ECO:0000256" key="7">
    <source>
        <dbReference type="ARBA" id="ARBA00022723"/>
    </source>
</evidence>
<keyword evidence="19" id="KW-1185">Reference proteome</keyword>
<evidence type="ECO:0000259" key="17">
    <source>
        <dbReference type="Pfam" id="PF08746"/>
    </source>
</evidence>
<dbReference type="GO" id="GO:0030915">
    <property type="term" value="C:Smc5-Smc6 complex"/>
    <property type="evidence" value="ECO:0007669"/>
    <property type="project" value="UniProtKB-UniRule"/>
</dbReference>
<dbReference type="GO" id="GO:0005634">
    <property type="term" value="C:nucleus"/>
    <property type="evidence" value="ECO:0007669"/>
    <property type="project" value="UniProtKB-SubCell"/>
</dbReference>
<dbReference type="GO" id="GO:0008270">
    <property type="term" value="F:zinc ion binding"/>
    <property type="evidence" value="ECO:0007669"/>
    <property type="project" value="UniProtKB-KW"/>
</dbReference>
<feature type="region of interest" description="Disordered" evidence="16">
    <location>
        <begin position="270"/>
        <end position="377"/>
    </location>
</feature>
<comment type="catalytic activity">
    <reaction evidence="1 15">
        <text>S-ubiquitinyl-[E2 ubiquitin-conjugating enzyme]-L-cysteine + [acceptor protein]-L-lysine = [E2 ubiquitin-conjugating enzyme]-L-cysteine + N(6)-ubiquitinyl-[acceptor protein]-L-lysine.</text>
        <dbReference type="EC" id="2.3.2.27"/>
    </reaction>
</comment>
<accession>A0AA38WF65</accession>
<keyword evidence="14 15" id="KW-0539">Nucleus</keyword>
<evidence type="ECO:0000256" key="11">
    <source>
        <dbReference type="ARBA" id="ARBA00022833"/>
    </source>
</evidence>
<comment type="subunit">
    <text evidence="15">Component of the Smc5-Smc6 complex.</text>
</comment>
<sequence length="377" mass="42368">MAPLCWRHHTLIQALLSRGPLKEKEFHSIFSDVTGKTLELFWALDHQSSDICKVIFLSDSNKQIFNEYLKKINIELSYVQFELRACRNQYDGGVYYGVINNVADEQSKLGTRYTVPQIAFYKGIIEAIVQDATAEGTISSIAALNVRLENQGASTEVPPAFRNFSMSQKEKSLQEFVQDQWLCTTPDGKIGLGVRSFLDLRSWFHNNEVPTCDVCNEAGIKADLCPNASCTVRMHDYCLKAKFSQSRIEKVCPGCGTQWPYVVAKAEAVEEEDPDVHQPPLVRKRARRSRIVEEDESQPPSQPSGRRNLRSSRDGQEDDGPSQVQPSGRRVTKVVKDEEPIGQRRKKGQTSNDGSGSGSGPSQETRRSTRTSSRLHR</sequence>
<evidence type="ECO:0000256" key="5">
    <source>
        <dbReference type="ARBA" id="ARBA00019422"/>
    </source>
</evidence>
<evidence type="ECO:0000256" key="13">
    <source>
        <dbReference type="ARBA" id="ARBA00023204"/>
    </source>
</evidence>
<comment type="caution">
    <text evidence="18">The sequence shown here is derived from an EMBL/GenBank/DDBJ whole genome shotgun (WGS) entry which is preliminary data.</text>
</comment>
<dbReference type="Pfam" id="PF07574">
    <property type="entry name" value="SMC_Nse1"/>
    <property type="match status" value="1"/>
</dbReference>
<keyword evidence="11 15" id="KW-0862">Zinc</keyword>
<dbReference type="InterPro" id="IPR013083">
    <property type="entry name" value="Znf_RING/FYVE/PHD"/>
</dbReference>
<keyword evidence="12 15" id="KW-0233">DNA recombination</keyword>
<evidence type="ECO:0000256" key="8">
    <source>
        <dbReference type="ARBA" id="ARBA00022763"/>
    </source>
</evidence>
<dbReference type="GO" id="GO:0061630">
    <property type="term" value="F:ubiquitin protein ligase activity"/>
    <property type="evidence" value="ECO:0007669"/>
    <property type="project" value="UniProtKB-EC"/>
</dbReference>
<evidence type="ECO:0000313" key="19">
    <source>
        <dbReference type="Proteomes" id="UP001172457"/>
    </source>
</evidence>
<keyword evidence="6 15" id="KW-0808">Transferase</keyword>
<feature type="domain" description="Non-structural maintenance of chromosomes element 1 RING C4HC3-type" evidence="17">
    <location>
        <begin position="212"/>
        <end position="255"/>
    </location>
</feature>
<evidence type="ECO:0000256" key="15">
    <source>
        <dbReference type="RuleBase" id="RU368018"/>
    </source>
</evidence>
<evidence type="ECO:0000256" key="1">
    <source>
        <dbReference type="ARBA" id="ARBA00000900"/>
    </source>
</evidence>
<dbReference type="PANTHER" id="PTHR20973">
    <property type="entry name" value="NON-SMC ELEMENT 1-RELATED"/>
    <property type="match status" value="1"/>
</dbReference>
<keyword evidence="9 15" id="KW-0863">Zinc-finger</keyword>
<evidence type="ECO:0000256" key="9">
    <source>
        <dbReference type="ARBA" id="ARBA00022771"/>
    </source>
</evidence>
<dbReference type="EC" id="2.3.2.27" evidence="4 15"/>
<evidence type="ECO:0000256" key="6">
    <source>
        <dbReference type="ARBA" id="ARBA00022679"/>
    </source>
</evidence>
<evidence type="ECO:0000256" key="3">
    <source>
        <dbReference type="ARBA" id="ARBA00010258"/>
    </source>
</evidence>
<dbReference type="AlphaFoldDB" id="A0AA38WF65"/>
<protein>
    <recommendedName>
        <fullName evidence="5 15">Non-structural maintenance of chromosomes element 1 homolog</fullName>
        <ecNumber evidence="4 15">2.3.2.27</ecNumber>
    </recommendedName>
</protein>
<dbReference type="Gene3D" id="1.10.10.10">
    <property type="entry name" value="Winged helix-like DNA-binding domain superfamily/Winged helix DNA-binding domain"/>
    <property type="match status" value="1"/>
</dbReference>
<evidence type="ECO:0000256" key="14">
    <source>
        <dbReference type="ARBA" id="ARBA00023242"/>
    </source>
</evidence>
<keyword evidence="10 15" id="KW-0833">Ubl conjugation pathway</keyword>